<keyword evidence="1 4" id="KW-0489">Methyltransferase</keyword>
<keyword evidence="2" id="KW-0949">S-adenosyl-L-methionine</keyword>
<name>A0ABU8KHH8_9HYPH</name>
<sequence>MATSAVPVPDTPAHTVDAFHRGRFWLVQPSRGGHRAGMDAMTLAAAVPSGFSGRLADFGAGAGAAALAVLSRCPAARAVLVERSTEMAEFAAATLSHPGNAHLGDRASVLAADVTLTGRARSEAGLADNSFDFVIMNPPFNAAEDRSTPDTLRREAHVTEDGLFERWIRSAAAVVRPRGGLAVIARPEQLVAILDAIEGRFGDAEMLCVHPRPDAAAIRIVVRAALGARGKLSIRPPLTLHGPTGNAPAERTEMINNGLASLFGD</sequence>
<dbReference type="Pfam" id="PF05175">
    <property type="entry name" value="MTS"/>
    <property type="match status" value="1"/>
</dbReference>
<evidence type="ECO:0000313" key="5">
    <source>
        <dbReference type="Proteomes" id="UP001366503"/>
    </source>
</evidence>
<evidence type="ECO:0000313" key="4">
    <source>
        <dbReference type="EMBL" id="MEI9404304.1"/>
    </source>
</evidence>
<keyword evidence="5" id="KW-1185">Reference proteome</keyword>
<dbReference type="InterPro" id="IPR007848">
    <property type="entry name" value="Small_mtfrase_dom"/>
</dbReference>
<reference evidence="4 5" key="1">
    <citation type="submission" date="2022-12" db="EMBL/GenBank/DDBJ databases">
        <authorList>
            <person name="Muema E."/>
        </authorList>
    </citation>
    <scope>NUCLEOTIDE SEQUENCE [LARGE SCALE GENOMIC DNA]</scope>
    <source>
        <strain evidence="5">1330</strain>
    </source>
</reference>
<dbReference type="Gene3D" id="3.40.50.150">
    <property type="entry name" value="Vaccinia Virus protein VP39"/>
    <property type="match status" value="1"/>
</dbReference>
<evidence type="ECO:0000256" key="1">
    <source>
        <dbReference type="ARBA" id="ARBA00022603"/>
    </source>
</evidence>
<protein>
    <submittedName>
        <fullName evidence="4">Methyltransferase</fullName>
    </submittedName>
</protein>
<dbReference type="InterPro" id="IPR002052">
    <property type="entry name" value="DNA_methylase_N6_adenine_CS"/>
</dbReference>
<dbReference type="EMBL" id="JAPYKO010000013">
    <property type="protein sequence ID" value="MEI9404304.1"/>
    <property type="molecule type" value="Genomic_DNA"/>
</dbReference>
<dbReference type="GO" id="GO:0008168">
    <property type="term" value="F:methyltransferase activity"/>
    <property type="evidence" value="ECO:0007669"/>
    <property type="project" value="UniProtKB-KW"/>
</dbReference>
<dbReference type="Proteomes" id="UP001366503">
    <property type="component" value="Unassembled WGS sequence"/>
</dbReference>
<dbReference type="CDD" id="cd02440">
    <property type="entry name" value="AdoMet_MTases"/>
    <property type="match status" value="1"/>
</dbReference>
<dbReference type="InterPro" id="IPR029063">
    <property type="entry name" value="SAM-dependent_MTases_sf"/>
</dbReference>
<keyword evidence="1 4" id="KW-0808">Transferase</keyword>
<feature type="domain" description="Methyltransferase small" evidence="3">
    <location>
        <begin position="43"/>
        <end position="208"/>
    </location>
</feature>
<dbReference type="PANTHER" id="PTHR47739:SF1">
    <property type="entry name" value="TRNA1(VAL) (ADENINE(37)-N6)-METHYLTRANSFERASE"/>
    <property type="match status" value="1"/>
</dbReference>
<gene>
    <name evidence="4" type="ORF">O7A05_19365</name>
</gene>
<evidence type="ECO:0000256" key="2">
    <source>
        <dbReference type="ARBA" id="ARBA00022691"/>
    </source>
</evidence>
<accession>A0ABU8KHH8</accession>
<dbReference type="GO" id="GO:0032259">
    <property type="term" value="P:methylation"/>
    <property type="evidence" value="ECO:0007669"/>
    <property type="project" value="UniProtKB-KW"/>
</dbReference>
<dbReference type="InterPro" id="IPR050210">
    <property type="entry name" value="tRNA_Adenine-N(6)_MTase"/>
</dbReference>
<dbReference type="PROSITE" id="PS00092">
    <property type="entry name" value="N6_MTASE"/>
    <property type="match status" value="1"/>
</dbReference>
<organism evidence="4 5">
    <name type="scientific">Mesorhizobium argentiipisi</name>
    <dbReference type="NCBI Taxonomy" id="3015175"/>
    <lineage>
        <taxon>Bacteria</taxon>
        <taxon>Pseudomonadati</taxon>
        <taxon>Pseudomonadota</taxon>
        <taxon>Alphaproteobacteria</taxon>
        <taxon>Hyphomicrobiales</taxon>
        <taxon>Phyllobacteriaceae</taxon>
        <taxon>Mesorhizobium</taxon>
    </lineage>
</organism>
<dbReference type="PANTHER" id="PTHR47739">
    <property type="entry name" value="TRNA1(VAL) (ADENINE(37)-N6)-METHYLTRANSFERASE"/>
    <property type="match status" value="1"/>
</dbReference>
<comment type="caution">
    <text evidence="4">The sequence shown here is derived from an EMBL/GenBank/DDBJ whole genome shotgun (WGS) entry which is preliminary data.</text>
</comment>
<proteinExistence type="predicted"/>
<evidence type="ECO:0000259" key="3">
    <source>
        <dbReference type="Pfam" id="PF05175"/>
    </source>
</evidence>
<dbReference type="RefSeq" id="WP_337094593.1">
    <property type="nucleotide sequence ID" value="NZ_JAPYKO010000013.1"/>
</dbReference>
<dbReference type="SUPFAM" id="SSF53335">
    <property type="entry name" value="S-adenosyl-L-methionine-dependent methyltransferases"/>
    <property type="match status" value="1"/>
</dbReference>